<feature type="region of interest" description="Disordered" evidence="2">
    <location>
        <begin position="105"/>
        <end position="150"/>
    </location>
</feature>
<dbReference type="Proteomes" id="UP001355207">
    <property type="component" value="Chromosome 8"/>
</dbReference>
<feature type="chain" id="PRO_5043668513" description="SWIM-type domain-containing protein" evidence="3">
    <location>
        <begin position="25"/>
        <end position="240"/>
    </location>
</feature>
<reference evidence="5 6" key="1">
    <citation type="submission" date="2024-01" db="EMBL/GenBank/DDBJ databases">
        <title>Comparative genomics of Cryptococcus and Kwoniella reveals pathogenesis evolution and contrasting modes of karyotype evolution via chromosome fusion or intercentromeric recombination.</title>
        <authorList>
            <person name="Coelho M.A."/>
            <person name="David-Palma M."/>
            <person name="Shea T."/>
            <person name="Bowers K."/>
            <person name="McGinley-Smith S."/>
            <person name="Mohammad A.W."/>
            <person name="Gnirke A."/>
            <person name="Yurkov A.M."/>
            <person name="Nowrousian M."/>
            <person name="Sun S."/>
            <person name="Cuomo C.A."/>
            <person name="Heitman J."/>
        </authorList>
    </citation>
    <scope>NUCLEOTIDE SEQUENCE [LARGE SCALE GENOMIC DNA]</scope>
    <source>
        <strain evidence="5 6">CBS 6074</strain>
    </source>
</reference>
<keyword evidence="1" id="KW-0479">Metal-binding</keyword>
<evidence type="ECO:0000256" key="2">
    <source>
        <dbReference type="SAM" id="MobiDB-lite"/>
    </source>
</evidence>
<evidence type="ECO:0000256" key="1">
    <source>
        <dbReference type="PROSITE-ProRule" id="PRU00325"/>
    </source>
</evidence>
<dbReference type="PROSITE" id="PS50966">
    <property type="entry name" value="ZF_SWIM"/>
    <property type="match status" value="1"/>
</dbReference>
<name>A0AAX4K0L2_9TREE</name>
<feature type="signal peptide" evidence="3">
    <location>
        <begin position="1"/>
        <end position="24"/>
    </location>
</feature>
<dbReference type="PANTHER" id="PTHR28498:SF1">
    <property type="entry name" value="ZINC FINGER SWIM DOMAIN-CONTAINING PROTEIN 7"/>
    <property type="match status" value="1"/>
</dbReference>
<dbReference type="RefSeq" id="XP_066078023.1">
    <property type="nucleotide sequence ID" value="XM_066221926.1"/>
</dbReference>
<sequence length="240" mass="26120">MVEPSTSFLSLVATLLHALPPTLPIPDTLLLQLHAIFGPMLLSALQLVDKREVVRVSLPSDRHVYQVSSSSGKNYTIHLNPPSPNPITPMNIPIIPKLPEIPYTTSDSQAESIPRTPSPPPSQAFNQLLASPSDTNPNVNDNWNIRNTPSPTLLKSETKSIVNLDQKDVENSLKRERIIELANNLKSMYCPCAGWSYGCLAGEKNIMCKHILAIIIAHKTNRDIKAEIGVGGVAGLLGLS</sequence>
<keyword evidence="6" id="KW-1185">Reference proteome</keyword>
<accession>A0AAX4K0L2</accession>
<evidence type="ECO:0000313" key="6">
    <source>
        <dbReference type="Proteomes" id="UP001355207"/>
    </source>
</evidence>
<dbReference type="GeneID" id="91096873"/>
<protein>
    <recommendedName>
        <fullName evidence="4">SWIM-type domain-containing protein</fullName>
    </recommendedName>
</protein>
<evidence type="ECO:0000259" key="4">
    <source>
        <dbReference type="PROSITE" id="PS50966"/>
    </source>
</evidence>
<dbReference type="GO" id="GO:0097196">
    <property type="term" value="C:Shu complex"/>
    <property type="evidence" value="ECO:0007669"/>
    <property type="project" value="TreeGrafter"/>
</dbReference>
<dbReference type="GO" id="GO:0008270">
    <property type="term" value="F:zinc ion binding"/>
    <property type="evidence" value="ECO:0007669"/>
    <property type="project" value="UniProtKB-KW"/>
</dbReference>
<organism evidence="5 6">
    <name type="scientific">Kwoniella dendrophila CBS 6074</name>
    <dbReference type="NCBI Taxonomy" id="1295534"/>
    <lineage>
        <taxon>Eukaryota</taxon>
        <taxon>Fungi</taxon>
        <taxon>Dikarya</taxon>
        <taxon>Basidiomycota</taxon>
        <taxon>Agaricomycotina</taxon>
        <taxon>Tremellomycetes</taxon>
        <taxon>Tremellales</taxon>
        <taxon>Cryptococcaceae</taxon>
        <taxon>Kwoniella</taxon>
    </lineage>
</organism>
<dbReference type="PANTHER" id="PTHR28498">
    <property type="entry name" value="ZINC FINGER SWIM DOMAIN-CONTAINING PROTEIN 7"/>
    <property type="match status" value="1"/>
</dbReference>
<dbReference type="InterPro" id="IPR007527">
    <property type="entry name" value="Znf_SWIM"/>
</dbReference>
<keyword evidence="1" id="KW-0862">Zinc</keyword>
<feature type="domain" description="SWIM-type" evidence="4">
    <location>
        <begin position="175"/>
        <end position="219"/>
    </location>
</feature>
<keyword evidence="3" id="KW-0732">Signal</keyword>
<dbReference type="AlphaFoldDB" id="A0AAX4K0L2"/>
<evidence type="ECO:0000313" key="5">
    <source>
        <dbReference type="EMBL" id="WWC91261.1"/>
    </source>
</evidence>
<evidence type="ECO:0000256" key="3">
    <source>
        <dbReference type="SAM" id="SignalP"/>
    </source>
</evidence>
<gene>
    <name evidence="5" type="ORF">L201_006204</name>
</gene>
<feature type="compositionally biased region" description="Polar residues" evidence="2">
    <location>
        <begin position="123"/>
        <end position="150"/>
    </location>
</feature>
<proteinExistence type="predicted"/>
<dbReference type="GO" id="GO:0000724">
    <property type="term" value="P:double-strand break repair via homologous recombination"/>
    <property type="evidence" value="ECO:0007669"/>
    <property type="project" value="TreeGrafter"/>
</dbReference>
<dbReference type="EMBL" id="CP144105">
    <property type="protein sequence ID" value="WWC91261.1"/>
    <property type="molecule type" value="Genomic_DNA"/>
</dbReference>
<keyword evidence="1" id="KW-0863">Zinc-finger</keyword>